<protein>
    <submittedName>
        <fullName evidence="1">Uncharacterized protein</fullName>
    </submittedName>
</protein>
<sequence length="59" mass="6810">MMNTDLTNVICGASLSKKRTLLKFISLLCNDIGLNQSKIYKKSWIKEQLRSIWQKTPIP</sequence>
<proteinExistence type="predicted"/>
<dbReference type="AlphaFoldDB" id="A0A7R9DCN8"/>
<accession>A0A7R9DCN8</accession>
<evidence type="ECO:0000313" key="1">
    <source>
        <dbReference type="EMBL" id="CAD7411217.1"/>
    </source>
</evidence>
<organism evidence="1">
    <name type="scientific">Timema cristinae</name>
    <name type="common">Walking stick</name>
    <dbReference type="NCBI Taxonomy" id="61476"/>
    <lineage>
        <taxon>Eukaryota</taxon>
        <taxon>Metazoa</taxon>
        <taxon>Ecdysozoa</taxon>
        <taxon>Arthropoda</taxon>
        <taxon>Hexapoda</taxon>
        <taxon>Insecta</taxon>
        <taxon>Pterygota</taxon>
        <taxon>Neoptera</taxon>
        <taxon>Polyneoptera</taxon>
        <taxon>Phasmatodea</taxon>
        <taxon>Timematodea</taxon>
        <taxon>Timematoidea</taxon>
        <taxon>Timematidae</taxon>
        <taxon>Timema</taxon>
    </lineage>
</organism>
<name>A0A7R9DCN8_TIMCR</name>
<dbReference type="EMBL" id="OC322109">
    <property type="protein sequence ID" value="CAD7411217.1"/>
    <property type="molecule type" value="Genomic_DNA"/>
</dbReference>
<reference evidence="1" key="1">
    <citation type="submission" date="2020-11" db="EMBL/GenBank/DDBJ databases">
        <authorList>
            <person name="Tran Van P."/>
        </authorList>
    </citation>
    <scope>NUCLEOTIDE SEQUENCE</scope>
</reference>
<gene>
    <name evidence="1" type="ORF">TCEB3V08_LOCUS10854</name>
</gene>